<gene>
    <name evidence="3" type="ORF">SY83_18000</name>
</gene>
<dbReference type="RefSeq" id="WP_068609033.1">
    <property type="nucleotide sequence ID" value="NZ_CP011388.1"/>
</dbReference>
<dbReference type="PROSITE" id="PS51782">
    <property type="entry name" value="LYSM"/>
    <property type="match status" value="1"/>
</dbReference>
<evidence type="ECO:0000259" key="2">
    <source>
        <dbReference type="PROSITE" id="PS51782"/>
    </source>
</evidence>
<dbReference type="Pfam" id="PF01476">
    <property type="entry name" value="LysM"/>
    <property type="match status" value="1"/>
</dbReference>
<proteinExistence type="predicted"/>
<dbReference type="CDD" id="cd00118">
    <property type="entry name" value="LysM"/>
    <property type="match status" value="1"/>
</dbReference>
<dbReference type="EMBL" id="CP011388">
    <property type="protein sequence ID" value="ANE47871.1"/>
    <property type="molecule type" value="Genomic_DNA"/>
</dbReference>
<feature type="domain" description="LysM" evidence="2">
    <location>
        <begin position="84"/>
        <end position="134"/>
    </location>
</feature>
<dbReference type="Gene3D" id="3.10.350.10">
    <property type="entry name" value="LysM domain"/>
    <property type="match status" value="1"/>
</dbReference>
<keyword evidence="4" id="KW-1185">Reference proteome</keyword>
<keyword evidence="1" id="KW-0472">Membrane</keyword>
<sequence length="135" mass="15131">MQAYYTYSNTNSTGTHKVKSTPKGTLGYVKLKKFTFFFTLFLICFSFGAVIQAYGESTTETNKKANNNNLELSFNQVSSNVNPRRVLVDSGDTLWSIAEAHAPKDKNIRSYISDLRKMNHLVGSLLQEGQILVLP</sequence>
<name>A0A172TLF8_9BACL</name>
<dbReference type="AlphaFoldDB" id="A0A172TLF8"/>
<reference evidence="3 4" key="1">
    <citation type="submission" date="2015-01" db="EMBL/GenBank/DDBJ databases">
        <title>Paenibacillus swuensis/DY6/whole genome sequencing.</title>
        <authorList>
            <person name="Kim M.K."/>
            <person name="Srinivasan S."/>
            <person name="Lee J.-J."/>
        </authorList>
    </citation>
    <scope>NUCLEOTIDE SEQUENCE [LARGE SCALE GENOMIC DNA]</scope>
    <source>
        <strain evidence="3 4">DY6</strain>
    </source>
</reference>
<accession>A0A172TLF8</accession>
<dbReference type="InterPro" id="IPR036779">
    <property type="entry name" value="LysM_dom_sf"/>
</dbReference>
<keyword evidence="1" id="KW-0812">Transmembrane</keyword>
<evidence type="ECO:0000256" key="1">
    <source>
        <dbReference type="SAM" id="Phobius"/>
    </source>
</evidence>
<dbReference type="InterPro" id="IPR018392">
    <property type="entry name" value="LysM"/>
</dbReference>
<feature type="transmembrane region" description="Helical" evidence="1">
    <location>
        <begin position="34"/>
        <end position="54"/>
    </location>
</feature>
<dbReference type="STRING" id="1178515.SY83_18000"/>
<dbReference type="SMART" id="SM00257">
    <property type="entry name" value="LysM"/>
    <property type="match status" value="1"/>
</dbReference>
<evidence type="ECO:0000313" key="4">
    <source>
        <dbReference type="Proteomes" id="UP000076927"/>
    </source>
</evidence>
<dbReference type="PATRIC" id="fig|1178515.4.peg.3628"/>
<dbReference type="Proteomes" id="UP000076927">
    <property type="component" value="Chromosome"/>
</dbReference>
<evidence type="ECO:0000313" key="3">
    <source>
        <dbReference type="EMBL" id="ANE47871.1"/>
    </source>
</evidence>
<organism evidence="3 4">
    <name type="scientific">Paenibacillus swuensis</name>
    <dbReference type="NCBI Taxonomy" id="1178515"/>
    <lineage>
        <taxon>Bacteria</taxon>
        <taxon>Bacillati</taxon>
        <taxon>Bacillota</taxon>
        <taxon>Bacilli</taxon>
        <taxon>Bacillales</taxon>
        <taxon>Paenibacillaceae</taxon>
        <taxon>Paenibacillus</taxon>
    </lineage>
</organism>
<dbReference type="SUPFAM" id="SSF54106">
    <property type="entry name" value="LysM domain"/>
    <property type="match status" value="1"/>
</dbReference>
<protein>
    <recommendedName>
        <fullName evidence="2">LysM domain-containing protein</fullName>
    </recommendedName>
</protein>
<dbReference type="KEGG" id="pswu:SY83_18000"/>
<keyword evidence="1" id="KW-1133">Transmembrane helix</keyword>